<dbReference type="Gene3D" id="3.40.50.300">
    <property type="entry name" value="P-loop containing nucleotide triphosphate hydrolases"/>
    <property type="match status" value="1"/>
</dbReference>
<dbReference type="PIRSF" id="PIRSF037081">
    <property type="entry name" value="P-loop_All4644_prd"/>
    <property type="match status" value="1"/>
</dbReference>
<sequence>MSRVVMMCGPAGSGKSTVARQLEANGMTRLSFDREAWRRGIHEMPLSPEVHEEIERELRARLVELVTAGADVVLDFSFWSRRSRLAFRDLLRPLGVVPETIYLATPREVALERMQKRRREHADDYALAAELAAEYFDHFEPPTADEGPLTVLRAAGPQ</sequence>
<dbReference type="SUPFAM" id="SSF52540">
    <property type="entry name" value="P-loop containing nucleoside triphosphate hydrolases"/>
    <property type="match status" value="1"/>
</dbReference>
<reference evidence="1 2" key="1">
    <citation type="submission" date="2023-11" db="EMBL/GenBank/DDBJ databases">
        <title>Draft genome sequence of Microbacterium arthrosphaerae JCM 30492.</title>
        <authorList>
            <person name="Zhang G."/>
            <person name="Ding Y."/>
        </authorList>
    </citation>
    <scope>NUCLEOTIDE SEQUENCE [LARGE SCALE GENOMIC DNA]</scope>
    <source>
        <strain evidence="1 2">JCM 30492</strain>
    </source>
</reference>
<keyword evidence="2" id="KW-1185">Reference proteome</keyword>
<organism evidence="1 2">
    <name type="scientific">Microbacterium arthrosphaerae</name>
    <dbReference type="NCBI Taxonomy" id="792652"/>
    <lineage>
        <taxon>Bacteria</taxon>
        <taxon>Bacillati</taxon>
        <taxon>Actinomycetota</taxon>
        <taxon>Actinomycetes</taxon>
        <taxon>Micrococcales</taxon>
        <taxon>Microbacteriaceae</taxon>
        <taxon>Microbacterium</taxon>
    </lineage>
</organism>
<dbReference type="InterPro" id="IPR027417">
    <property type="entry name" value="P-loop_NTPase"/>
</dbReference>
<protein>
    <submittedName>
        <fullName evidence="1">ATP-binding protein</fullName>
    </submittedName>
</protein>
<dbReference type="InterPro" id="IPR017101">
    <property type="entry name" value="P-loop_ATP/GTP-bd_All4644_prd"/>
</dbReference>
<comment type="caution">
    <text evidence="1">The sequence shown here is derived from an EMBL/GenBank/DDBJ whole genome shotgun (WGS) entry which is preliminary data.</text>
</comment>
<evidence type="ECO:0000313" key="1">
    <source>
        <dbReference type="EMBL" id="MDW4572454.1"/>
    </source>
</evidence>
<proteinExistence type="predicted"/>
<keyword evidence="1" id="KW-0067">ATP-binding</keyword>
<dbReference type="EMBL" id="JAWQEV010000002">
    <property type="protein sequence ID" value="MDW4572454.1"/>
    <property type="molecule type" value="Genomic_DNA"/>
</dbReference>
<gene>
    <name evidence="1" type="ORF">R8Z58_06625</name>
</gene>
<keyword evidence="1" id="KW-0547">Nucleotide-binding</keyword>
<dbReference type="Proteomes" id="UP001283109">
    <property type="component" value="Unassembled WGS sequence"/>
</dbReference>
<evidence type="ECO:0000313" key="2">
    <source>
        <dbReference type="Proteomes" id="UP001283109"/>
    </source>
</evidence>
<accession>A0ABU4GZH9</accession>
<dbReference type="RefSeq" id="WP_318352989.1">
    <property type="nucleotide sequence ID" value="NZ_JAWQEV010000002.1"/>
</dbReference>
<dbReference type="GO" id="GO:0005524">
    <property type="term" value="F:ATP binding"/>
    <property type="evidence" value="ECO:0007669"/>
    <property type="project" value="UniProtKB-KW"/>
</dbReference>
<name>A0ABU4GZH9_9MICO</name>
<dbReference type="Pfam" id="PF13671">
    <property type="entry name" value="AAA_33"/>
    <property type="match status" value="1"/>
</dbReference>